<dbReference type="InterPro" id="IPR015797">
    <property type="entry name" value="NUDIX_hydrolase-like_dom_sf"/>
</dbReference>
<keyword evidence="5" id="KW-1185">Reference proteome</keyword>
<reference evidence="5" key="1">
    <citation type="submission" date="2017-02" db="EMBL/GenBank/DDBJ databases">
        <authorList>
            <person name="Varghese N."/>
            <person name="Submissions S."/>
        </authorList>
    </citation>
    <scope>NUCLEOTIDE SEQUENCE [LARGE SCALE GENOMIC DNA]</scope>
    <source>
        <strain evidence="5">DSM 15739</strain>
    </source>
</reference>
<organism evidence="4 5">
    <name type="scientific">Globicatella sulfidifaciens DSM 15739</name>
    <dbReference type="NCBI Taxonomy" id="1121925"/>
    <lineage>
        <taxon>Bacteria</taxon>
        <taxon>Bacillati</taxon>
        <taxon>Bacillota</taxon>
        <taxon>Bacilli</taxon>
        <taxon>Lactobacillales</taxon>
        <taxon>Aerococcaceae</taxon>
        <taxon>Globicatella</taxon>
    </lineage>
</organism>
<dbReference type="PANTHER" id="PTHR43736">
    <property type="entry name" value="ADP-RIBOSE PYROPHOSPHATASE"/>
    <property type="match status" value="1"/>
</dbReference>
<dbReference type="PROSITE" id="PS51462">
    <property type="entry name" value="NUDIX"/>
    <property type="match status" value="1"/>
</dbReference>
<dbReference type="AlphaFoldDB" id="A0A1T4MH08"/>
<gene>
    <name evidence="4" type="ORF">SAMN02746011_01418</name>
</gene>
<dbReference type="SUPFAM" id="SSF55811">
    <property type="entry name" value="Nudix"/>
    <property type="match status" value="1"/>
</dbReference>
<evidence type="ECO:0000313" key="4">
    <source>
        <dbReference type="EMBL" id="SJZ66068.1"/>
    </source>
</evidence>
<dbReference type="Proteomes" id="UP000189941">
    <property type="component" value="Unassembled WGS sequence"/>
</dbReference>
<dbReference type="InterPro" id="IPR020084">
    <property type="entry name" value="NUDIX_hydrolase_CS"/>
</dbReference>
<keyword evidence="2" id="KW-0378">Hydrolase</keyword>
<dbReference type="Pfam" id="PF00293">
    <property type="entry name" value="NUDIX"/>
    <property type="match status" value="1"/>
</dbReference>
<dbReference type="OrthoDB" id="9816289at2"/>
<dbReference type="InterPro" id="IPR000086">
    <property type="entry name" value="NUDIX_hydrolase_dom"/>
</dbReference>
<dbReference type="STRING" id="1121925.SAMN02746011_01418"/>
<evidence type="ECO:0000256" key="1">
    <source>
        <dbReference type="ARBA" id="ARBA00005582"/>
    </source>
</evidence>
<dbReference type="EMBL" id="FUWO01000012">
    <property type="protein sequence ID" value="SJZ66068.1"/>
    <property type="molecule type" value="Genomic_DNA"/>
</dbReference>
<feature type="domain" description="Nudix hydrolase" evidence="3">
    <location>
        <begin position="6"/>
        <end position="140"/>
    </location>
</feature>
<sequence length="153" mass="18029">MKERYLTKSAVFLIIQRPDGKYLFQRRQNTGYQDGMLDLGASGHVEAGETAKEAAKRELMEETGLNIELKRLKFKSINHRNTDGQVYYDFYFLVQINDTESNQVKIMEPHKNSQMLWLAKEDFTDQIIDYNRVVIDNLDQGIYYQEIGWEHNI</sequence>
<dbReference type="PROSITE" id="PS00893">
    <property type="entry name" value="NUDIX_BOX"/>
    <property type="match status" value="1"/>
</dbReference>
<dbReference type="RefSeq" id="WP_078756152.1">
    <property type="nucleotide sequence ID" value="NZ_FUWO01000012.1"/>
</dbReference>
<accession>A0A1T4MH08</accession>
<evidence type="ECO:0000313" key="5">
    <source>
        <dbReference type="Proteomes" id="UP000189941"/>
    </source>
</evidence>
<protein>
    <submittedName>
        <fullName evidence="4">ADP-ribose pyrophosphatase YjhB, NUDIX family</fullName>
    </submittedName>
</protein>
<dbReference type="PANTHER" id="PTHR43736:SF1">
    <property type="entry name" value="DIHYDRONEOPTERIN TRIPHOSPHATE DIPHOSPHATASE"/>
    <property type="match status" value="1"/>
</dbReference>
<comment type="similarity">
    <text evidence="1">Belongs to the Nudix hydrolase family.</text>
</comment>
<name>A0A1T4MH08_9LACT</name>
<dbReference type="Gene3D" id="3.90.79.10">
    <property type="entry name" value="Nucleoside Triphosphate Pyrophosphohydrolase"/>
    <property type="match status" value="1"/>
</dbReference>
<evidence type="ECO:0000259" key="3">
    <source>
        <dbReference type="PROSITE" id="PS51462"/>
    </source>
</evidence>
<dbReference type="GO" id="GO:0016787">
    <property type="term" value="F:hydrolase activity"/>
    <property type="evidence" value="ECO:0007669"/>
    <property type="project" value="UniProtKB-KW"/>
</dbReference>
<proteinExistence type="inferred from homology"/>
<evidence type="ECO:0000256" key="2">
    <source>
        <dbReference type="ARBA" id="ARBA00022801"/>
    </source>
</evidence>